<dbReference type="InterPro" id="IPR003961">
    <property type="entry name" value="FN3_dom"/>
</dbReference>
<organism evidence="11 12">
    <name type="scientific">Paenibacillus phytohabitans</name>
    <dbReference type="NCBI Taxonomy" id="2654978"/>
    <lineage>
        <taxon>Bacteria</taxon>
        <taxon>Bacillati</taxon>
        <taxon>Bacillota</taxon>
        <taxon>Bacilli</taxon>
        <taxon>Bacillales</taxon>
        <taxon>Paenibacillaceae</taxon>
        <taxon>Paenibacillus</taxon>
    </lineage>
</organism>
<dbReference type="Pfam" id="PF13290">
    <property type="entry name" value="CHB_HEX_C_1"/>
    <property type="match status" value="1"/>
</dbReference>
<dbReference type="InterPro" id="IPR011683">
    <property type="entry name" value="Glyco_hydro_53"/>
</dbReference>
<evidence type="ECO:0000259" key="9">
    <source>
        <dbReference type="PROSITE" id="PS50853"/>
    </source>
</evidence>
<dbReference type="InterPro" id="IPR003343">
    <property type="entry name" value="Big_2"/>
</dbReference>
<dbReference type="InterPro" id="IPR013378">
    <property type="entry name" value="InlB-like_B-rpt"/>
</dbReference>
<dbReference type="PANTHER" id="PTHR34983:SF1">
    <property type="entry name" value="ARABINOGALACTAN ENDO-BETA-1,4-GALACTANASE A"/>
    <property type="match status" value="1"/>
</dbReference>
<feature type="chain" id="PRO_5044961266" description="Arabinogalactan endo-beta-1,4-galactanase" evidence="7">
    <location>
        <begin position="30"/>
        <end position="2243"/>
    </location>
</feature>
<dbReference type="InterPro" id="IPR036116">
    <property type="entry name" value="FN3_sf"/>
</dbReference>
<dbReference type="InterPro" id="IPR013783">
    <property type="entry name" value="Ig-like_fold"/>
</dbReference>
<dbReference type="Gene3D" id="2.60.120.260">
    <property type="entry name" value="Galactose-binding domain-like"/>
    <property type="match status" value="2"/>
</dbReference>
<dbReference type="Pfam" id="PF00395">
    <property type="entry name" value="SLH"/>
    <property type="match status" value="3"/>
</dbReference>
<keyword evidence="5 7" id="KW-0378">Hydrolase</keyword>
<evidence type="ECO:0000256" key="3">
    <source>
        <dbReference type="ARBA" id="ARBA00010687"/>
    </source>
</evidence>
<comment type="caution">
    <text evidence="11">The sequence shown here is derived from an EMBL/GenBank/DDBJ whole genome shotgun (WGS) entry which is preliminary data.</text>
</comment>
<dbReference type="Proteomes" id="UP000596857">
    <property type="component" value="Unassembled WGS sequence"/>
</dbReference>
<dbReference type="Gene3D" id="3.20.20.80">
    <property type="entry name" value="Glycosidases"/>
    <property type="match status" value="1"/>
</dbReference>
<dbReference type="Gene3D" id="2.60.40.4270">
    <property type="entry name" value="Listeria-Bacteroides repeat domain"/>
    <property type="match status" value="1"/>
</dbReference>
<dbReference type="InterPro" id="IPR017853">
    <property type="entry name" value="GH"/>
</dbReference>
<proteinExistence type="inferred from homology"/>
<dbReference type="SUPFAM" id="SSF49265">
    <property type="entry name" value="Fibronectin type III"/>
    <property type="match status" value="1"/>
</dbReference>
<comment type="catalytic activity">
    <reaction evidence="1 7">
        <text>The enzyme specifically hydrolyzes (1-&gt;4)-beta-D-galactosidic linkages in type I arabinogalactans.</text>
        <dbReference type="EC" id="3.2.1.89"/>
    </reaction>
</comment>
<dbReference type="InterPro" id="IPR008964">
    <property type="entry name" value="Invasin/intimin_cell_adhesion"/>
</dbReference>
<dbReference type="RefSeq" id="WP_171716924.1">
    <property type="nucleotide sequence ID" value="NZ_WHOB01000021.1"/>
</dbReference>
<dbReference type="PROSITE" id="PS51272">
    <property type="entry name" value="SLH"/>
    <property type="match status" value="3"/>
</dbReference>
<feature type="domain" description="SLH" evidence="10">
    <location>
        <begin position="2062"/>
        <end position="2125"/>
    </location>
</feature>
<comment type="subcellular location">
    <subcellularLocation>
        <location evidence="2">Cell envelope</location>
    </subcellularLocation>
</comment>
<dbReference type="InterPro" id="IPR054604">
    <property type="entry name" value="SbsC_Big-like"/>
</dbReference>
<feature type="domain" description="Fibronectin type-III" evidence="9">
    <location>
        <begin position="1886"/>
        <end position="1976"/>
    </location>
</feature>
<comment type="similarity">
    <text evidence="3 7">Belongs to the glycosyl hydrolase 53 family.</text>
</comment>
<feature type="compositionally biased region" description="Pro residues" evidence="8">
    <location>
        <begin position="1980"/>
        <end position="2029"/>
    </location>
</feature>
<dbReference type="SUPFAM" id="SSF51445">
    <property type="entry name" value="(Trans)glycosidases"/>
    <property type="match status" value="1"/>
</dbReference>
<dbReference type="EC" id="3.2.1.89" evidence="4 7"/>
<name>A0ABX1YDC6_9BACL</name>
<dbReference type="SUPFAM" id="SSF49373">
    <property type="entry name" value="Invasin/intimin cell-adhesion fragments"/>
    <property type="match status" value="4"/>
</dbReference>
<dbReference type="InterPro" id="IPR059177">
    <property type="entry name" value="GH29D-like_dom"/>
</dbReference>
<evidence type="ECO:0000256" key="7">
    <source>
        <dbReference type="RuleBase" id="RU361192"/>
    </source>
</evidence>
<dbReference type="Pfam" id="PF07745">
    <property type="entry name" value="Glyco_hydro_53"/>
    <property type="match status" value="1"/>
</dbReference>
<keyword evidence="12" id="KW-1185">Reference proteome</keyword>
<feature type="signal peptide" evidence="7">
    <location>
        <begin position="1"/>
        <end position="29"/>
    </location>
</feature>
<feature type="region of interest" description="Disordered" evidence="8">
    <location>
        <begin position="1959"/>
        <end position="2037"/>
    </location>
</feature>
<keyword evidence="6 7" id="KW-0326">Glycosidase</keyword>
<dbReference type="EMBL" id="WHOB01000021">
    <property type="protein sequence ID" value="NOU78990.1"/>
    <property type="molecule type" value="Genomic_DNA"/>
</dbReference>
<dbReference type="PANTHER" id="PTHR34983">
    <property type="entry name" value="ARABINOGALACTAN ENDO-BETA-1,4-GALACTANASE A"/>
    <property type="match status" value="1"/>
</dbReference>
<evidence type="ECO:0000256" key="4">
    <source>
        <dbReference type="ARBA" id="ARBA00012556"/>
    </source>
</evidence>
<evidence type="ECO:0000256" key="5">
    <source>
        <dbReference type="ARBA" id="ARBA00022801"/>
    </source>
</evidence>
<gene>
    <name evidence="11" type="ORF">GC101_08855</name>
</gene>
<dbReference type="Pfam" id="PF00041">
    <property type="entry name" value="fn3"/>
    <property type="match status" value="1"/>
</dbReference>
<dbReference type="Pfam" id="PF22359">
    <property type="entry name" value="Big-like"/>
    <property type="match status" value="1"/>
</dbReference>
<evidence type="ECO:0000256" key="8">
    <source>
        <dbReference type="SAM" id="MobiDB-lite"/>
    </source>
</evidence>
<feature type="domain" description="SLH" evidence="10">
    <location>
        <begin position="2126"/>
        <end position="2189"/>
    </location>
</feature>
<dbReference type="Gene3D" id="2.60.40.1080">
    <property type="match status" value="4"/>
</dbReference>
<evidence type="ECO:0000256" key="6">
    <source>
        <dbReference type="ARBA" id="ARBA00023295"/>
    </source>
</evidence>
<dbReference type="InterPro" id="IPR001119">
    <property type="entry name" value="SLH_dom"/>
</dbReference>
<dbReference type="SMART" id="SM00635">
    <property type="entry name" value="BID_2"/>
    <property type="match status" value="4"/>
</dbReference>
<evidence type="ECO:0000256" key="2">
    <source>
        <dbReference type="ARBA" id="ARBA00004196"/>
    </source>
</evidence>
<dbReference type="Gene3D" id="2.60.40.10">
    <property type="entry name" value="Immunoglobulins"/>
    <property type="match status" value="1"/>
</dbReference>
<sequence length="2243" mass="239200">MVRKIGSCLLSVFIVLSTVFTSPVMKAHAQDGGPVDGNLGFESDVAGWMVNGNVVIQNSGGKNGKSALMKSGSVLTKTITGIPQGSYTVSMWVKGAASSNSANITVKDTGGPDSVLKIDTFLDASTWREMAHRNVLVYNGQMSISINAGTSSGLQIDEVAITLDSEDNNPVQNWNFEDGLSHWDSKGTAALDSTHADTGTNTVKLADQSEVSQKLTVKPDTDYIATVRMKVDKQDTYKSTDQYNLSGTSVLGVFVERLSLGNRVNLGVRGTDGVVLRQAPASTEGYALVTVAFHTGINQTEVELYANTIHDQNYINSVTVNENKYGADNNYPNGWQRPNPEEIDNTHPADEWVSNGSQFAYVDNFDVFEASNEYIKGADMSFLQTIEDAGGKYFANGVQQDALRILSNHGVNSVLTTLWVKAGNPVYDWNTLTPLETQTIGYDGEAVTGRQIVNGYFDKEHSIAMGKRLTELNMTYTPSFHYSDTWISSAKAHMPYEWIEQDYEGKLSNPDIQMLETAVYNYVHDTLTGMKAEGVDVISVKNGNEQDGGLLFPVASGSKYHQHAAIITASSRASKEIYPGAINTIHSNTGYDSVQIANFFQSYEKRGAEFDGMAFSLYGGRETTGQFVMMNAAMANPAAQYYDYLNVETAFTFTRSSPIGDTGSGMALLKYYNMSPNGQYNFLLDYIQAPLDLPNPYGTTRGFYYWNAEAIPVYGAGHKAGEAVEGSQRILFNNGTPSIKEMGSPADGKVGDMMDSMFAFLHRGDTKRASDTVYSPLRFDGTNYDVGEAASLSFQNDNLSLKVGEVGRLQPVIAPMDKLLDDYTIRYTSDQPGVAGVSEHGFITGISAGTAVITAQIGNVSSAVTVTVNEPDSASGINITYEVIRGGATVNAGTVSPGSTIDTKPYDKIKFKSAVTGNPTDNAVVYTVSDPEIAGWYGDTWQTDDRIMRTLADKLSASSYEPVVQLNPRKAGMVNLTAASDDGAAAVNFKVTVTQTDVTGISIVEGNRSVLAGKSLKLTASVTPGDASFYKVYWSSSDESVAKVDSNGLVTAIKPGAATITIQSDANPEITSSITLTVTDVSVDQLLLSSSKLGILAGQSKTLTYMALPDNAVNRNVIWSVKPGDEAILSVDQNGTVTGLQPGTGTVIITSADGSAVTAECVVIVVDHEITATSMALSHKELWIKSDYFSPDPAVQEDRKPVTKLDAVFMPEETTNTDVLWSSDNAAVASVDASGVITAHKPGVAVISAQSADGSLNDNATVYVPHLSEDWDNYEAGSKGGFTDSNTFTYSVVDAAGDQQIQAAVKGQKGAGSPPTLSRRAFTPVSGEQVVVDFDWNVGSFTPDSRSRGGHISIEDANGNTYLALATYPAVSGKDYEMTYYLFNGSTAMPTKNNDVNGSFNYIHGGGGAGGTYADTADVGTGFKGANKDYNVRLVLNFKSRQISFTVTDKNNPSITSTVSGLAMDSRVNYSDSFGAIAFSHYFNSNASWATTVDNLAVYNTSIQAERIDYTAEGININPSEGIKLVPVADALSATAKINARVIPASADQSIVFTPLGELANAVTIDPNGVITVNPGYQVEYGQYDAIQSASGNIRVSSLSTPEVYTDVKVTIGSPNASETLQVYVDGREYLGAMKLAADAAPKLTYVATGGDGISDIYAYDWQVTSGNAQIDAGGKLSVAAPGNVTVTFTIDLFRKQEVRTLEFTFMDLENQQVAASPDPGTYSAPVSVTLNTEPDSSIYYTTDGSEPGLSSQLYSEPLYVGKDTVIKAVAVYDGTLAGQAAEFEYKIVIPRYTVTYDVYGGTGAIPPEADRAEGEAFAAAEISGVTAPEGKRFKEWNTASDGSGIAYAAGAIVSMPAGNLTLYAIWVENDGPVEEVDTAAPVWEADSKLTAAAVAETSLTLTWNAAVDNVGVTGYKVTWIAGGTEHNKAVAGNETRVTINGLEPDTSYTFKVEAADAAGNWSGDGPGVEVTTNEVSPVEPQPPVEPEQPVEPQPPVEPEQPMEPQPPVEPEQPVQPEPSATPQPPVQPGQPAQAQVIGQVVDSQQPVMPEQSAGPEQPAVQPIEFRDVPVTHWAATAIARAAALGIIQGNPDYTFMPNKPTSRAEFITMLANAFKWQAGQTEQTKPVFKDNDKIGVWAKDAVAEGAERGIITGYADGSFRPNQEITRTEMIVMLVKALGIAPSVMDHTQFADDAVIPAWGKSAVEALRGQGLLTGRSNNHFAPNDSATRAEAIVIILRALAD</sequence>
<reference evidence="11 12" key="1">
    <citation type="submission" date="2019-10" db="EMBL/GenBank/DDBJ databases">
        <title>Description of Paenibacillus terricola sp. nov.</title>
        <authorList>
            <person name="Carlier A."/>
            <person name="Qi S."/>
        </authorList>
    </citation>
    <scope>NUCLEOTIDE SEQUENCE [LARGE SCALE GENOMIC DNA]</scope>
    <source>
        <strain evidence="11 12">LMG 31459</strain>
    </source>
</reference>
<dbReference type="CDD" id="cd00063">
    <property type="entry name" value="FN3"/>
    <property type="match status" value="1"/>
</dbReference>
<dbReference type="PROSITE" id="PS50853">
    <property type="entry name" value="FN3"/>
    <property type="match status" value="1"/>
</dbReference>
<evidence type="ECO:0000259" key="10">
    <source>
        <dbReference type="PROSITE" id="PS51272"/>
    </source>
</evidence>
<accession>A0ABX1YDC6</accession>
<evidence type="ECO:0000256" key="1">
    <source>
        <dbReference type="ARBA" id="ARBA00001695"/>
    </source>
</evidence>
<evidence type="ECO:0000313" key="11">
    <source>
        <dbReference type="EMBL" id="NOU78990.1"/>
    </source>
</evidence>
<dbReference type="SMART" id="SM00060">
    <property type="entry name" value="FN3"/>
    <property type="match status" value="1"/>
</dbReference>
<dbReference type="InterPro" id="IPR042229">
    <property type="entry name" value="Listeria/Bacterioides_rpt_sf"/>
</dbReference>
<dbReference type="Pfam" id="PF09479">
    <property type="entry name" value="Flg_new"/>
    <property type="match status" value="1"/>
</dbReference>
<dbReference type="Pfam" id="PF02368">
    <property type="entry name" value="Big_2"/>
    <property type="match status" value="3"/>
</dbReference>
<protein>
    <recommendedName>
        <fullName evidence="4 7">Arabinogalactan endo-beta-1,4-galactanase</fullName>
        <ecNumber evidence="4 7">3.2.1.89</ecNumber>
    </recommendedName>
</protein>
<feature type="domain" description="SLH" evidence="10">
    <location>
        <begin position="2191"/>
        <end position="2243"/>
    </location>
</feature>
<keyword evidence="7" id="KW-0732">Signal</keyword>
<evidence type="ECO:0000313" key="12">
    <source>
        <dbReference type="Proteomes" id="UP000596857"/>
    </source>
</evidence>